<dbReference type="PANTHER" id="PTHR35936:SF35">
    <property type="entry name" value="L-CYSTINE-BINDING PROTEIN TCYJ"/>
    <property type="match status" value="1"/>
</dbReference>
<proteinExistence type="predicted"/>
<organism evidence="3 4">
    <name type="scientific">Roseibium alexandrii</name>
    <dbReference type="NCBI Taxonomy" id="388408"/>
    <lineage>
        <taxon>Bacteria</taxon>
        <taxon>Pseudomonadati</taxon>
        <taxon>Pseudomonadota</taxon>
        <taxon>Alphaproteobacteria</taxon>
        <taxon>Hyphomicrobiales</taxon>
        <taxon>Stappiaceae</taxon>
        <taxon>Roseibium</taxon>
    </lineage>
</organism>
<reference evidence="4" key="1">
    <citation type="submission" date="2015-07" db="EMBL/GenBank/DDBJ databases">
        <authorList>
            <person name="Rodrigo-Torres Lidia"/>
            <person name="Arahal R.David."/>
        </authorList>
    </citation>
    <scope>NUCLEOTIDE SEQUENCE [LARGE SCALE GENOMIC DNA]</scope>
    <source>
        <strain evidence="4">CECT 5112</strain>
    </source>
</reference>
<keyword evidence="4" id="KW-1185">Reference proteome</keyword>
<dbReference type="PANTHER" id="PTHR35936">
    <property type="entry name" value="MEMBRANE-BOUND LYTIC MUREIN TRANSGLYCOSYLASE F"/>
    <property type="match status" value="1"/>
</dbReference>
<evidence type="ECO:0000256" key="1">
    <source>
        <dbReference type="ARBA" id="ARBA00022729"/>
    </source>
</evidence>
<evidence type="ECO:0000313" key="4">
    <source>
        <dbReference type="Proteomes" id="UP000053235"/>
    </source>
</evidence>
<protein>
    <submittedName>
        <fullName evidence="3">Cyclohexadienyl dehydratase</fullName>
    </submittedName>
</protein>
<evidence type="ECO:0000313" key="3">
    <source>
        <dbReference type="EMBL" id="CTQ72835.1"/>
    </source>
</evidence>
<keyword evidence="1" id="KW-0732">Signal</keyword>
<accession>A0A0M7ACJ2</accession>
<name>A0A0M7ACJ2_9HYPH</name>
<feature type="domain" description="Solute-binding protein family 3/N-terminal" evidence="2">
    <location>
        <begin position="41"/>
        <end position="270"/>
    </location>
</feature>
<evidence type="ECO:0000259" key="2">
    <source>
        <dbReference type="SMART" id="SM00062"/>
    </source>
</evidence>
<dbReference type="Gene3D" id="3.40.190.10">
    <property type="entry name" value="Periplasmic binding protein-like II"/>
    <property type="match status" value="2"/>
</dbReference>
<dbReference type="Proteomes" id="UP000053235">
    <property type="component" value="Unassembled WGS sequence"/>
</dbReference>
<dbReference type="OrthoDB" id="6193186at2"/>
<dbReference type="EMBL" id="CXWD01000013">
    <property type="protein sequence ID" value="CTQ72835.1"/>
    <property type="molecule type" value="Genomic_DNA"/>
</dbReference>
<dbReference type="SUPFAM" id="SSF53850">
    <property type="entry name" value="Periplasmic binding protein-like II"/>
    <property type="match status" value="1"/>
</dbReference>
<dbReference type="AlphaFoldDB" id="A0A0M7ACJ2"/>
<dbReference type="RefSeq" id="WP_055672743.1">
    <property type="nucleotide sequence ID" value="NZ_CXWD01000013.1"/>
</dbReference>
<dbReference type="InterPro" id="IPR001638">
    <property type="entry name" value="Solute-binding_3/MltF_N"/>
</dbReference>
<dbReference type="Pfam" id="PF00497">
    <property type="entry name" value="SBP_bac_3"/>
    <property type="match status" value="1"/>
</dbReference>
<sequence length="282" mass="31000">MIVMSLRKLFNALFRPAIGVLAVLWTIFPSAFVHAEDCPDNFRVGASDDYEPFSYIGADGKLTGLDLRFVQQILGEAGCTPQFLDLPFPRAVVELAAGRIDMMMFASVTAERQNFALFSAPYRNETAGLIIRARDQGRYPITEVGDLLKLKLLLAHDVGTYRGDLFETFMANPAAKENIIQVSSSRQSLNMLVKERINAIVETPAAVFALAETLGVRDQIAEHPFLLWSEPVHFMFSRKTVSPVFVAQIDALLADAVQTPEYTSQFGSMSVGSPANAGSETN</sequence>
<dbReference type="STRING" id="388408.LAX5112_03325"/>
<dbReference type="SMART" id="SM00062">
    <property type="entry name" value="PBPb"/>
    <property type="match status" value="1"/>
</dbReference>
<gene>
    <name evidence="3" type="primary">pheC</name>
    <name evidence="3" type="ORF">LAX5112_03325</name>
</gene>